<sequence length="545" mass="60164">MQSTALDKSQEFQLVGNDDVAEQPTINATQEIKDSVTPEIIIALCGPIGSPLHETAEQISFSLKKYGYKTYDIRLSDLIRINSKYTKINLDESTKLKKFKSLITVGDKLREIYGSDILAKLAIAKISAERKKNFGEFDDIVNESSKGEASKIKNQKICHIIDSVKNSSELELLKSIYGKMIFSIGVFSPLEARRENLSKINSLSVEDIAELINTDSGEEFDHGQSVRDTFPKCDYFLRVDSGLAEPGNAEAKGQILSKLERFFKLIFRSSVISPTEEENAMYAATSAARNSACLSRQVGAAVTSSSGELLSTGWNDVPRNGGGLYGKQSIRLKVIDPDHRCYALKSRSCSNDAEKRILAEVVIDSLVQEKIISVKKREDAIQTILKNSRLKDLIEFSRAVHAEMHAILGASRVAGERILGGKIFVTTYPCHSCARHIIASGISEVYFIEPYRKSLALKLHSDAMTESVIETDEKVKLIQFDGVAPTRFLELFESGSRKSKAGVLELATEGAAMPVDSVSLKAIPKLEQVVIAEVDSNKLNLLRLE</sequence>
<keyword evidence="7" id="KW-1185">Reference proteome</keyword>
<dbReference type="SUPFAM" id="SSF53927">
    <property type="entry name" value="Cytidine deaminase-like"/>
    <property type="match status" value="1"/>
</dbReference>
<dbReference type="RefSeq" id="WP_112162509.1">
    <property type="nucleotide sequence ID" value="NZ_JAWQIZ010000001.1"/>
</dbReference>
<dbReference type="Gene3D" id="3.40.50.300">
    <property type="entry name" value="P-loop containing nucleotide triphosphate hydrolases"/>
    <property type="match status" value="1"/>
</dbReference>
<dbReference type="Pfam" id="PF00383">
    <property type="entry name" value="dCMP_cyt_deam_1"/>
    <property type="match status" value="1"/>
</dbReference>
<keyword evidence="3" id="KW-0378">Hydrolase</keyword>
<reference evidence="6 7" key="1">
    <citation type="submission" date="2023-12" db="EMBL/GenBank/DDBJ databases">
        <title>N/s.</title>
        <authorList>
            <person name="Dale J."/>
        </authorList>
    </citation>
    <scope>NUCLEOTIDE SEQUENCE [LARGE SCALE GENOMIC DNA]</scope>
    <source>
        <strain evidence="6 7">2023EL-01226</strain>
    </source>
</reference>
<dbReference type="EMBL" id="JAXUDK010000019">
    <property type="protein sequence ID" value="MDZ7468612.1"/>
    <property type="molecule type" value="Genomic_DNA"/>
</dbReference>
<evidence type="ECO:0000313" key="7">
    <source>
        <dbReference type="Proteomes" id="UP001293169"/>
    </source>
</evidence>
<evidence type="ECO:0000256" key="4">
    <source>
        <dbReference type="ARBA" id="ARBA00022833"/>
    </source>
</evidence>
<dbReference type="InterPro" id="IPR002125">
    <property type="entry name" value="CMP_dCMP_dom"/>
</dbReference>
<keyword evidence="4" id="KW-0862">Zinc</keyword>
<name>A0ABU5M8R5_RAOPL</name>
<feature type="domain" description="CMP/dCMP-type deaminase" evidence="5">
    <location>
        <begin position="275"/>
        <end position="459"/>
    </location>
</feature>
<organism evidence="6 7">
    <name type="scientific">Raoultella planticola</name>
    <name type="common">Klebsiella planticola</name>
    <dbReference type="NCBI Taxonomy" id="575"/>
    <lineage>
        <taxon>Bacteria</taxon>
        <taxon>Pseudomonadati</taxon>
        <taxon>Pseudomonadota</taxon>
        <taxon>Gammaproteobacteria</taxon>
        <taxon>Enterobacterales</taxon>
        <taxon>Enterobacteriaceae</taxon>
        <taxon>Klebsiella/Raoultella group</taxon>
        <taxon>Raoultella</taxon>
    </lineage>
</organism>
<proteinExistence type="inferred from homology"/>
<evidence type="ECO:0000256" key="1">
    <source>
        <dbReference type="ARBA" id="ARBA00006576"/>
    </source>
</evidence>
<dbReference type="InterPro" id="IPR016192">
    <property type="entry name" value="APOBEC/CMP_deaminase_Zn-bd"/>
</dbReference>
<evidence type="ECO:0000256" key="2">
    <source>
        <dbReference type="ARBA" id="ARBA00022723"/>
    </source>
</evidence>
<dbReference type="InterPro" id="IPR027417">
    <property type="entry name" value="P-loop_NTPase"/>
</dbReference>
<dbReference type="PROSITE" id="PS51747">
    <property type="entry name" value="CYT_DCMP_DEAMINASES_2"/>
    <property type="match status" value="1"/>
</dbReference>
<accession>A0ABU5M8R5</accession>
<dbReference type="Proteomes" id="UP001293169">
    <property type="component" value="Unassembled WGS sequence"/>
</dbReference>
<gene>
    <name evidence="6" type="ORF">U5E74_23590</name>
</gene>
<dbReference type="InterPro" id="IPR015517">
    <property type="entry name" value="dCMP_deaminase-rel"/>
</dbReference>
<evidence type="ECO:0000313" key="6">
    <source>
        <dbReference type="EMBL" id="MDZ7468612.1"/>
    </source>
</evidence>
<dbReference type="Gene3D" id="3.40.140.10">
    <property type="entry name" value="Cytidine Deaminase, domain 2"/>
    <property type="match status" value="1"/>
</dbReference>
<protein>
    <submittedName>
        <fullName evidence="6">Anti-phage dCTP deaminase</fullName>
    </submittedName>
</protein>
<evidence type="ECO:0000259" key="5">
    <source>
        <dbReference type="PROSITE" id="PS51747"/>
    </source>
</evidence>
<keyword evidence="2" id="KW-0479">Metal-binding</keyword>
<dbReference type="PROSITE" id="PS00903">
    <property type="entry name" value="CYT_DCMP_DEAMINASES_1"/>
    <property type="match status" value="1"/>
</dbReference>
<comment type="similarity">
    <text evidence="1">Belongs to the cytidine and deoxycytidylate deaminase family.</text>
</comment>
<evidence type="ECO:0000256" key="3">
    <source>
        <dbReference type="ARBA" id="ARBA00022801"/>
    </source>
</evidence>
<dbReference type="NCBIfam" id="NF041025">
    <property type="entry name" value="antiphage_deaminase"/>
    <property type="match status" value="1"/>
</dbReference>
<dbReference type="PANTHER" id="PTHR11086:SF18">
    <property type="entry name" value="DEOXYCYTIDYLATE DEAMINASE"/>
    <property type="match status" value="1"/>
</dbReference>
<dbReference type="InterPro" id="IPR016193">
    <property type="entry name" value="Cytidine_deaminase-like"/>
</dbReference>
<comment type="caution">
    <text evidence="6">The sequence shown here is derived from an EMBL/GenBank/DDBJ whole genome shotgun (WGS) entry which is preliminary data.</text>
</comment>
<dbReference type="PANTHER" id="PTHR11086">
    <property type="entry name" value="DEOXYCYTIDYLATE DEAMINASE-RELATED"/>
    <property type="match status" value="1"/>
</dbReference>